<dbReference type="Proteomes" id="UP001139559">
    <property type="component" value="Unassembled WGS sequence"/>
</dbReference>
<proteinExistence type="predicted"/>
<dbReference type="GO" id="GO:0015628">
    <property type="term" value="P:protein secretion by the type II secretion system"/>
    <property type="evidence" value="ECO:0007669"/>
    <property type="project" value="TreeGrafter"/>
</dbReference>
<keyword evidence="3" id="KW-1185">Reference proteome</keyword>
<dbReference type="GO" id="GO:0015627">
    <property type="term" value="C:type II protein secretion system complex"/>
    <property type="evidence" value="ECO:0007669"/>
    <property type="project" value="TreeGrafter"/>
</dbReference>
<dbReference type="GO" id="GO:0003677">
    <property type="term" value="F:DNA binding"/>
    <property type="evidence" value="ECO:0007669"/>
    <property type="project" value="UniProtKB-KW"/>
</dbReference>
<dbReference type="PANTHER" id="PTHR21180:SF32">
    <property type="entry name" value="ENDONUCLEASE_EXONUCLEASE_PHOSPHATASE FAMILY DOMAIN-CONTAINING PROTEIN 1"/>
    <property type="match status" value="1"/>
</dbReference>
<dbReference type="InterPro" id="IPR051675">
    <property type="entry name" value="Endo/Exo/Phosphatase_dom_1"/>
</dbReference>
<accession>A0A9X2BI47</accession>
<dbReference type="EMBL" id="JAJHVV010000001">
    <property type="protein sequence ID" value="MCK6261997.1"/>
    <property type="molecule type" value="Genomic_DNA"/>
</dbReference>
<feature type="signal peptide" evidence="1">
    <location>
        <begin position="1"/>
        <end position="22"/>
    </location>
</feature>
<protein>
    <submittedName>
        <fullName evidence="2">ComEA family DNA-binding protein</fullName>
    </submittedName>
</protein>
<dbReference type="AlphaFoldDB" id="A0A9X2BI47"/>
<feature type="chain" id="PRO_5040832282" evidence="1">
    <location>
        <begin position="23"/>
        <end position="96"/>
    </location>
</feature>
<dbReference type="InterPro" id="IPR004509">
    <property type="entry name" value="Competence_ComEA_HhH"/>
</dbReference>
<dbReference type="Gene3D" id="1.10.150.280">
    <property type="entry name" value="AF1531-like domain"/>
    <property type="match status" value="1"/>
</dbReference>
<evidence type="ECO:0000313" key="3">
    <source>
        <dbReference type="Proteomes" id="UP001139559"/>
    </source>
</evidence>
<reference evidence="2" key="1">
    <citation type="submission" date="2021-11" db="EMBL/GenBank/DDBJ databases">
        <title>Vibrio ZSDE26 sp. nov. and Vibrio ZSDZ34 sp. nov., isolated from coastal seawater in Qingdao.</title>
        <authorList>
            <person name="Zhang P."/>
        </authorList>
    </citation>
    <scope>NUCLEOTIDE SEQUENCE</scope>
    <source>
        <strain evidence="2">ZSDE26</strain>
    </source>
</reference>
<organism evidence="2 3">
    <name type="scientific">Vibrio amylolyticus</name>
    <dbReference type="NCBI Taxonomy" id="2847292"/>
    <lineage>
        <taxon>Bacteria</taxon>
        <taxon>Pseudomonadati</taxon>
        <taxon>Pseudomonadota</taxon>
        <taxon>Gammaproteobacteria</taxon>
        <taxon>Vibrionales</taxon>
        <taxon>Vibrionaceae</taxon>
        <taxon>Vibrio</taxon>
    </lineage>
</organism>
<dbReference type="PANTHER" id="PTHR21180">
    <property type="entry name" value="ENDONUCLEASE/EXONUCLEASE/PHOSPHATASE FAMILY DOMAIN-CONTAINING PROTEIN 1"/>
    <property type="match status" value="1"/>
</dbReference>
<gene>
    <name evidence="2" type="ORF">KP803_01765</name>
</gene>
<sequence>MLIRTLLLTLMLFLVPSSLLMAAGSEKYEGIEITVNVNQASAEELATLLSGIGMKKAQAIVDYRNEFGDFTHLDELTKVKGIGESILDKNRTRIEL</sequence>
<dbReference type="Pfam" id="PF12836">
    <property type="entry name" value="HHH_3"/>
    <property type="match status" value="1"/>
</dbReference>
<comment type="caution">
    <text evidence="2">The sequence shown here is derived from an EMBL/GenBank/DDBJ whole genome shotgun (WGS) entry which is preliminary data.</text>
</comment>
<dbReference type="InterPro" id="IPR010994">
    <property type="entry name" value="RuvA_2-like"/>
</dbReference>
<keyword evidence="2" id="KW-0238">DNA-binding</keyword>
<evidence type="ECO:0000256" key="1">
    <source>
        <dbReference type="SAM" id="SignalP"/>
    </source>
</evidence>
<dbReference type="SUPFAM" id="SSF47781">
    <property type="entry name" value="RuvA domain 2-like"/>
    <property type="match status" value="1"/>
</dbReference>
<name>A0A9X2BI47_9VIBR</name>
<evidence type="ECO:0000313" key="2">
    <source>
        <dbReference type="EMBL" id="MCK6261997.1"/>
    </source>
</evidence>
<keyword evidence="1" id="KW-0732">Signal</keyword>
<dbReference type="NCBIfam" id="TIGR00426">
    <property type="entry name" value="competence protein ComEA helix-hairpin-helix repeat region"/>
    <property type="match status" value="1"/>
</dbReference>